<keyword evidence="3" id="KW-1185">Reference proteome</keyword>
<feature type="domain" description="Putative auto-transporter adhesin head GIN" evidence="1">
    <location>
        <begin position="44"/>
        <end position="224"/>
    </location>
</feature>
<dbReference type="EMBL" id="QGGO01000013">
    <property type="protein sequence ID" value="PWK26266.1"/>
    <property type="molecule type" value="Genomic_DNA"/>
</dbReference>
<gene>
    <name evidence="2" type="ORF">LV89_02747</name>
</gene>
<protein>
    <submittedName>
        <fullName evidence="2">Putative autotransporter adhesin-like protein</fullName>
    </submittedName>
</protein>
<organism evidence="2 3">
    <name type="scientific">Arcicella aurantiaca</name>
    <dbReference type="NCBI Taxonomy" id="591202"/>
    <lineage>
        <taxon>Bacteria</taxon>
        <taxon>Pseudomonadati</taxon>
        <taxon>Bacteroidota</taxon>
        <taxon>Cytophagia</taxon>
        <taxon>Cytophagales</taxon>
        <taxon>Flectobacillaceae</taxon>
        <taxon>Arcicella</taxon>
    </lineage>
</organism>
<dbReference type="InterPro" id="IPR021255">
    <property type="entry name" value="DUF2807"/>
</dbReference>
<accession>A0A316E868</accession>
<dbReference type="RefSeq" id="WP_109743465.1">
    <property type="nucleotide sequence ID" value="NZ_QGGO01000013.1"/>
</dbReference>
<sequence>MKNLLKTSLILLMIILNSCIIKIDNDPLPLSAYYEIRQSFNVPNFNNIKTGSAFKINVIQGNYYKVTATGDETDIDDLDLYVRNGTLYGGYRNNARNKHYTMRIDITVPSLSSVEFSGATTADVSGFYANTFDVILSGASKLFLDIDASKLYMDISGSSQFTPSGDAQKIIGEISGASLLNTLNFPSDEMDIKVSGASSARVDVYKYLKVNASGASRVRYRGNPTTTISTSGASTVERD</sequence>
<evidence type="ECO:0000259" key="1">
    <source>
        <dbReference type="Pfam" id="PF10988"/>
    </source>
</evidence>
<dbReference type="Gene3D" id="2.160.20.120">
    <property type="match status" value="1"/>
</dbReference>
<dbReference type="OrthoDB" id="980382at2"/>
<dbReference type="Proteomes" id="UP000245489">
    <property type="component" value="Unassembled WGS sequence"/>
</dbReference>
<comment type="caution">
    <text evidence="2">The sequence shown here is derived from an EMBL/GenBank/DDBJ whole genome shotgun (WGS) entry which is preliminary data.</text>
</comment>
<evidence type="ECO:0000313" key="3">
    <source>
        <dbReference type="Proteomes" id="UP000245489"/>
    </source>
</evidence>
<dbReference type="AlphaFoldDB" id="A0A316E868"/>
<evidence type="ECO:0000313" key="2">
    <source>
        <dbReference type="EMBL" id="PWK26266.1"/>
    </source>
</evidence>
<dbReference type="Pfam" id="PF10988">
    <property type="entry name" value="DUF2807"/>
    <property type="match status" value="1"/>
</dbReference>
<name>A0A316E868_9BACT</name>
<proteinExistence type="predicted"/>
<reference evidence="2 3" key="1">
    <citation type="submission" date="2018-05" db="EMBL/GenBank/DDBJ databases">
        <title>Genomic Encyclopedia of Archaeal and Bacterial Type Strains, Phase II (KMG-II): from individual species to whole genera.</title>
        <authorList>
            <person name="Goeker M."/>
        </authorList>
    </citation>
    <scope>NUCLEOTIDE SEQUENCE [LARGE SCALE GENOMIC DNA]</scope>
    <source>
        <strain evidence="2 3">DSM 22214</strain>
    </source>
</reference>